<reference evidence="6" key="1">
    <citation type="journal article" date="2016" name="Insect Biochem. Mol. Biol.">
        <title>Multifaceted biological insights from a draft genome sequence of the tobacco hornworm moth, Manduca sexta.</title>
        <authorList>
            <person name="Kanost M.R."/>
            <person name="Arrese E.L."/>
            <person name="Cao X."/>
            <person name="Chen Y.R."/>
            <person name="Chellapilla S."/>
            <person name="Goldsmith M.R."/>
            <person name="Grosse-Wilde E."/>
            <person name="Heckel D.G."/>
            <person name="Herndon N."/>
            <person name="Jiang H."/>
            <person name="Papanicolaou A."/>
            <person name="Qu J."/>
            <person name="Soulages J.L."/>
            <person name="Vogel H."/>
            <person name="Walters J."/>
            <person name="Waterhouse R.M."/>
            <person name="Ahn S.J."/>
            <person name="Almeida F.C."/>
            <person name="An C."/>
            <person name="Aqrawi P."/>
            <person name="Bretschneider A."/>
            <person name="Bryant W.B."/>
            <person name="Bucks S."/>
            <person name="Chao H."/>
            <person name="Chevignon G."/>
            <person name="Christen J.M."/>
            <person name="Clarke D.F."/>
            <person name="Dittmer N.T."/>
            <person name="Ferguson L.C.F."/>
            <person name="Garavelou S."/>
            <person name="Gordon K.H.J."/>
            <person name="Gunaratna R.T."/>
            <person name="Han Y."/>
            <person name="Hauser F."/>
            <person name="He Y."/>
            <person name="Heidel-Fischer H."/>
            <person name="Hirsh A."/>
            <person name="Hu Y."/>
            <person name="Jiang H."/>
            <person name="Kalra D."/>
            <person name="Klinner C."/>
            <person name="Konig C."/>
            <person name="Kovar C."/>
            <person name="Kroll A.R."/>
            <person name="Kuwar S.S."/>
            <person name="Lee S.L."/>
            <person name="Lehman R."/>
            <person name="Li K."/>
            <person name="Li Z."/>
            <person name="Liang H."/>
            <person name="Lovelace S."/>
            <person name="Lu Z."/>
            <person name="Mansfield J.H."/>
            <person name="McCulloch K.J."/>
            <person name="Mathew T."/>
            <person name="Morton B."/>
            <person name="Muzny D.M."/>
            <person name="Neunemann D."/>
            <person name="Ongeri F."/>
            <person name="Pauchet Y."/>
            <person name="Pu L.L."/>
            <person name="Pyrousis I."/>
            <person name="Rao X.J."/>
            <person name="Redding A."/>
            <person name="Roesel C."/>
            <person name="Sanchez-Gracia A."/>
            <person name="Schaack S."/>
            <person name="Shukla A."/>
            <person name="Tetreau G."/>
            <person name="Wang Y."/>
            <person name="Xiong G.H."/>
            <person name="Traut W."/>
            <person name="Walsh T.K."/>
            <person name="Worley K.C."/>
            <person name="Wu D."/>
            <person name="Wu W."/>
            <person name="Wu Y.Q."/>
            <person name="Zhang X."/>
            <person name="Zou Z."/>
            <person name="Zucker H."/>
            <person name="Briscoe A.D."/>
            <person name="Burmester T."/>
            <person name="Clem R.J."/>
            <person name="Feyereisen R."/>
            <person name="Grimmelikhuijzen C.J.P."/>
            <person name="Hamodrakas S.J."/>
            <person name="Hansson B.S."/>
            <person name="Huguet E."/>
            <person name="Jermiin L.S."/>
            <person name="Lan Q."/>
            <person name="Lehman H.K."/>
            <person name="Lorenzen M."/>
            <person name="Merzendorfer H."/>
            <person name="Michalopoulos I."/>
            <person name="Morton D.B."/>
            <person name="Muthukrishnan S."/>
            <person name="Oakeshott J.G."/>
            <person name="Palmer W."/>
            <person name="Park Y."/>
            <person name="Passarelli A.L."/>
            <person name="Rozas J."/>
            <person name="Schwartz L.M."/>
            <person name="Smith W."/>
            <person name="Southgate A."/>
            <person name="Vilcinskas A."/>
            <person name="Vogt R."/>
            <person name="Wang P."/>
            <person name="Werren J."/>
            <person name="Yu X.Q."/>
            <person name="Zhou J.J."/>
            <person name="Brown S.J."/>
            <person name="Scherer S.E."/>
            <person name="Richards S."/>
            <person name="Blissard G.W."/>
        </authorList>
    </citation>
    <scope>NUCLEOTIDE SEQUENCE</scope>
</reference>
<feature type="compositionally biased region" description="Polar residues" evidence="4">
    <location>
        <begin position="234"/>
        <end position="245"/>
    </location>
</feature>
<accession>A0A921ZF36</accession>
<keyword evidence="3" id="KW-0067">ATP-binding</keyword>
<dbReference type="Pfam" id="PF06733">
    <property type="entry name" value="DEAD_2"/>
    <property type="match status" value="1"/>
</dbReference>
<organism evidence="6 7">
    <name type="scientific">Manduca sexta</name>
    <name type="common">Tobacco hawkmoth</name>
    <name type="synonym">Tobacco hornworm</name>
    <dbReference type="NCBI Taxonomy" id="7130"/>
    <lineage>
        <taxon>Eukaryota</taxon>
        <taxon>Metazoa</taxon>
        <taxon>Ecdysozoa</taxon>
        <taxon>Arthropoda</taxon>
        <taxon>Hexapoda</taxon>
        <taxon>Insecta</taxon>
        <taxon>Pterygota</taxon>
        <taxon>Neoptera</taxon>
        <taxon>Endopterygota</taxon>
        <taxon>Lepidoptera</taxon>
        <taxon>Glossata</taxon>
        <taxon>Ditrysia</taxon>
        <taxon>Bombycoidea</taxon>
        <taxon>Sphingidae</taxon>
        <taxon>Sphinginae</taxon>
        <taxon>Sphingini</taxon>
        <taxon>Manduca</taxon>
    </lineage>
</organism>
<gene>
    <name evidence="6" type="ORF">O3G_MSEX009693</name>
</gene>
<feature type="compositionally biased region" description="Acidic residues" evidence="4">
    <location>
        <begin position="7"/>
        <end position="18"/>
    </location>
</feature>
<dbReference type="EMBL" id="JH668510">
    <property type="protein sequence ID" value="KAG6456370.1"/>
    <property type="molecule type" value="Genomic_DNA"/>
</dbReference>
<keyword evidence="7" id="KW-1185">Reference proteome</keyword>
<feature type="compositionally biased region" description="Basic and acidic residues" evidence="4">
    <location>
        <begin position="187"/>
        <end position="215"/>
    </location>
</feature>
<keyword evidence="1" id="KW-0547">Nucleotide-binding</keyword>
<protein>
    <recommendedName>
        <fullName evidence="5">Helicase ATP-binding domain-containing protein</fullName>
    </recommendedName>
</protein>
<keyword evidence="2" id="KW-0378">Hydrolase</keyword>
<evidence type="ECO:0000256" key="1">
    <source>
        <dbReference type="ARBA" id="ARBA00022741"/>
    </source>
</evidence>
<feature type="domain" description="Helicase ATP-binding" evidence="5">
    <location>
        <begin position="90"/>
        <end position="466"/>
    </location>
</feature>
<dbReference type="InterPro" id="IPR014013">
    <property type="entry name" value="Helic_SF1/SF2_ATP-bd_DinG/Rad3"/>
</dbReference>
<dbReference type="GO" id="GO:0003677">
    <property type="term" value="F:DNA binding"/>
    <property type="evidence" value="ECO:0007669"/>
    <property type="project" value="InterPro"/>
</dbReference>
<dbReference type="InterPro" id="IPR045028">
    <property type="entry name" value="DinG/Rad3-like"/>
</dbReference>
<evidence type="ECO:0000256" key="3">
    <source>
        <dbReference type="ARBA" id="ARBA00022840"/>
    </source>
</evidence>
<dbReference type="PANTHER" id="PTHR11472:SF47">
    <property type="entry name" value="FANCONI ANEMIA GROUP J PROTEIN"/>
    <property type="match status" value="1"/>
</dbReference>
<comment type="caution">
    <text evidence="6">The sequence shown here is derived from an EMBL/GenBank/DDBJ whole genome shotgun (WGS) entry which is preliminary data.</text>
</comment>
<evidence type="ECO:0000256" key="2">
    <source>
        <dbReference type="ARBA" id="ARBA00022801"/>
    </source>
</evidence>
<reference evidence="6" key="2">
    <citation type="submission" date="2020-12" db="EMBL/GenBank/DDBJ databases">
        <authorList>
            <person name="Kanost M."/>
        </authorList>
    </citation>
    <scope>NUCLEOTIDE SEQUENCE</scope>
</reference>
<dbReference type="GO" id="GO:1990918">
    <property type="term" value="P:double-strand break repair involved in meiotic recombination"/>
    <property type="evidence" value="ECO:0007669"/>
    <property type="project" value="TreeGrafter"/>
</dbReference>
<sequence length="538" mass="61167">MNSPIEISDDDDSMDPEDQTNPISIDVVISDDDDGNSPCKDEDNLPPTLSQENKKTSALKKLFSKSNNGPSVSKIREEKPRPPGINKMIGGINVNLPVNPYGCQVAVMSKVITGIKNSQNCLLESPTGSGKTLALLCAALAWVKNECGYLEAITPKPVEDSRIDMDDIKKRPRYILKSEPSFNTPEFGEKSIYDKPGEKGDWHLPNYGDKRDKPLQDSFEDENNEVKIHKKQRMNTSGESTSSSPLKLESNDETSPPKRLPTIYYGARTHKQIAQVIKEFERTSYCGEVPMSLLSSRDQSCIREFDKALWKSKNDMCRGCTKVVGKKEKQKVDEPTCIYYDNRKALNHETMPPAFDIEDLVRAGEEKTACPYYAARLMAQQAHIIFCPYNYLIDRGIRSSLNINLTGEIVIIDEAHNIEDVCRDAGTFTITQLQVQDALDHLQKITTYRFEKSNGIENIESLIRTLKNWEDWFINNRRMVESLTSHKPGEPFAFNTDSFVKSLANHNLGFAQYPEFRHNPTQFYYYNTKYINELFFIC</sequence>
<dbReference type="GO" id="GO:0006289">
    <property type="term" value="P:nucleotide-excision repair"/>
    <property type="evidence" value="ECO:0007669"/>
    <property type="project" value="TreeGrafter"/>
</dbReference>
<evidence type="ECO:0000313" key="6">
    <source>
        <dbReference type="EMBL" id="KAG6456370.1"/>
    </source>
</evidence>
<dbReference type="InterPro" id="IPR006554">
    <property type="entry name" value="Helicase-like_DEXD_c2"/>
</dbReference>
<dbReference type="InterPro" id="IPR014001">
    <property type="entry name" value="Helicase_ATP-bd"/>
</dbReference>
<dbReference type="SMART" id="SM00488">
    <property type="entry name" value="DEXDc2"/>
    <property type="match status" value="1"/>
</dbReference>
<evidence type="ECO:0000313" key="7">
    <source>
        <dbReference type="Proteomes" id="UP000791440"/>
    </source>
</evidence>
<feature type="region of interest" description="Disordered" evidence="4">
    <location>
        <begin position="179"/>
        <end position="259"/>
    </location>
</feature>
<evidence type="ECO:0000256" key="4">
    <source>
        <dbReference type="SAM" id="MobiDB-lite"/>
    </source>
</evidence>
<dbReference type="GO" id="GO:0005634">
    <property type="term" value="C:nucleus"/>
    <property type="evidence" value="ECO:0007669"/>
    <property type="project" value="TreeGrafter"/>
</dbReference>
<dbReference type="SMART" id="SM00487">
    <property type="entry name" value="DEXDc"/>
    <property type="match status" value="1"/>
</dbReference>
<dbReference type="PROSITE" id="PS51193">
    <property type="entry name" value="HELICASE_ATP_BIND_2"/>
    <property type="match status" value="1"/>
</dbReference>
<dbReference type="GO" id="GO:0003678">
    <property type="term" value="F:DNA helicase activity"/>
    <property type="evidence" value="ECO:0007669"/>
    <property type="project" value="InterPro"/>
</dbReference>
<dbReference type="PANTHER" id="PTHR11472">
    <property type="entry name" value="DNA REPAIR DEAD HELICASE RAD3/XP-D SUBFAMILY MEMBER"/>
    <property type="match status" value="1"/>
</dbReference>
<feature type="region of interest" description="Disordered" evidence="4">
    <location>
        <begin position="1"/>
        <end position="84"/>
    </location>
</feature>
<dbReference type="Proteomes" id="UP000791440">
    <property type="component" value="Unassembled WGS sequence"/>
</dbReference>
<evidence type="ECO:0000259" key="5">
    <source>
        <dbReference type="PROSITE" id="PS51193"/>
    </source>
</evidence>
<dbReference type="AlphaFoldDB" id="A0A921ZF36"/>
<dbReference type="InterPro" id="IPR010614">
    <property type="entry name" value="RAD3-like_helicase_DEAD"/>
</dbReference>
<proteinExistence type="predicted"/>
<name>A0A921ZF36_MANSE</name>
<dbReference type="GO" id="GO:0016818">
    <property type="term" value="F:hydrolase activity, acting on acid anhydrides, in phosphorus-containing anhydrides"/>
    <property type="evidence" value="ECO:0007669"/>
    <property type="project" value="InterPro"/>
</dbReference>
<dbReference type="GO" id="GO:0005524">
    <property type="term" value="F:ATP binding"/>
    <property type="evidence" value="ECO:0007669"/>
    <property type="project" value="UniProtKB-KW"/>
</dbReference>